<dbReference type="RefSeq" id="WP_125695889.1">
    <property type="nucleotide sequence ID" value="NZ_JBHTOG010000044.1"/>
</dbReference>
<reference evidence="6" key="1">
    <citation type="journal article" date="2019" name="Int. J. Syst. Evol. Microbiol.">
        <title>The Global Catalogue of Microorganisms (GCM) 10K type strain sequencing project: providing services to taxonomists for standard genome sequencing and annotation.</title>
        <authorList>
            <consortium name="The Broad Institute Genomics Platform"/>
            <consortium name="The Broad Institute Genome Sequencing Center for Infectious Disease"/>
            <person name="Wu L."/>
            <person name="Ma J."/>
        </authorList>
    </citation>
    <scope>NUCLEOTIDE SEQUENCE [LARGE SCALE GENOMIC DNA]</scope>
    <source>
        <strain evidence="6">CCM 8947</strain>
    </source>
</reference>
<keyword evidence="1" id="KW-0813">Transport</keyword>
<dbReference type="PROSITE" id="PS50893">
    <property type="entry name" value="ABC_TRANSPORTER_2"/>
    <property type="match status" value="1"/>
</dbReference>
<evidence type="ECO:0000259" key="4">
    <source>
        <dbReference type="PROSITE" id="PS50893"/>
    </source>
</evidence>
<dbReference type="GO" id="GO:0005524">
    <property type="term" value="F:ATP binding"/>
    <property type="evidence" value="ECO:0007669"/>
    <property type="project" value="UniProtKB-KW"/>
</dbReference>
<dbReference type="PANTHER" id="PTHR42939">
    <property type="entry name" value="ABC TRANSPORTER ATP-BINDING PROTEIN ALBC-RELATED"/>
    <property type="match status" value="1"/>
</dbReference>
<dbReference type="InterPro" id="IPR025302">
    <property type="entry name" value="DrrA1/2-like_C"/>
</dbReference>
<proteinExistence type="predicted"/>
<evidence type="ECO:0000313" key="5">
    <source>
        <dbReference type="EMBL" id="MFD1432741.1"/>
    </source>
</evidence>
<protein>
    <submittedName>
        <fullName evidence="5">ABC transporter ATP-binding protein</fullName>
    </submittedName>
</protein>
<gene>
    <name evidence="5" type="ORF">ACFQ47_08670</name>
</gene>
<evidence type="ECO:0000256" key="1">
    <source>
        <dbReference type="ARBA" id="ARBA00022448"/>
    </source>
</evidence>
<dbReference type="Gene3D" id="3.40.50.300">
    <property type="entry name" value="P-loop containing nucleotide triphosphate hydrolases"/>
    <property type="match status" value="1"/>
</dbReference>
<dbReference type="Pfam" id="PF00005">
    <property type="entry name" value="ABC_tran"/>
    <property type="match status" value="1"/>
</dbReference>
<comment type="caution">
    <text evidence="5">The sequence shown here is derived from an EMBL/GenBank/DDBJ whole genome shotgun (WGS) entry which is preliminary data.</text>
</comment>
<dbReference type="InterPro" id="IPR003593">
    <property type="entry name" value="AAA+_ATPase"/>
</dbReference>
<evidence type="ECO:0000256" key="2">
    <source>
        <dbReference type="ARBA" id="ARBA00022741"/>
    </source>
</evidence>
<organism evidence="5 6">
    <name type="scientific">Lacticaseibacillus yichunensis</name>
    <dbReference type="NCBI Taxonomy" id="2486015"/>
    <lineage>
        <taxon>Bacteria</taxon>
        <taxon>Bacillati</taxon>
        <taxon>Bacillota</taxon>
        <taxon>Bacilli</taxon>
        <taxon>Lactobacillales</taxon>
        <taxon>Lactobacillaceae</taxon>
        <taxon>Lacticaseibacillus</taxon>
    </lineage>
</organism>
<dbReference type="SUPFAM" id="SSF52540">
    <property type="entry name" value="P-loop containing nucleoside triphosphate hydrolases"/>
    <property type="match status" value="1"/>
</dbReference>
<feature type="domain" description="ABC transporter" evidence="4">
    <location>
        <begin position="2"/>
        <end position="229"/>
    </location>
</feature>
<name>A0ABW4CSN8_9LACO</name>
<dbReference type="InterPro" id="IPR003439">
    <property type="entry name" value="ABC_transporter-like_ATP-bd"/>
</dbReference>
<dbReference type="PANTHER" id="PTHR42939:SF1">
    <property type="entry name" value="ABC TRANSPORTER ATP-BINDING PROTEIN ALBC-RELATED"/>
    <property type="match status" value="1"/>
</dbReference>
<evidence type="ECO:0000313" key="6">
    <source>
        <dbReference type="Proteomes" id="UP001597192"/>
    </source>
</evidence>
<dbReference type="InterPro" id="IPR017871">
    <property type="entry name" value="ABC_transporter-like_CS"/>
</dbReference>
<keyword evidence="3 5" id="KW-0067">ATP-binding</keyword>
<dbReference type="EMBL" id="JBHTOG010000044">
    <property type="protein sequence ID" value="MFD1432741.1"/>
    <property type="molecule type" value="Genomic_DNA"/>
</dbReference>
<dbReference type="InterPro" id="IPR051782">
    <property type="entry name" value="ABC_Transporter_VariousFunc"/>
</dbReference>
<evidence type="ECO:0000256" key="3">
    <source>
        <dbReference type="ARBA" id="ARBA00022840"/>
    </source>
</evidence>
<keyword evidence="6" id="KW-1185">Reference proteome</keyword>
<dbReference type="PROSITE" id="PS00211">
    <property type="entry name" value="ABC_TRANSPORTER_1"/>
    <property type="match status" value="1"/>
</dbReference>
<sequence>MLEVHGITKHFGDQLAVADESFTIHPGEIMGLIGQNGAGKTTTFRMILGFLRTDAGQILWDGQPVGKMNRDLIGYLPEERGLYPKLSIEEQVAFFGQLHGMRKKDVLDALPEWLERFDVKGKRTDKLKDLSKGNQQKIQLICALIFQPKLLILDEPFSGLDPVNASLLEQGIQLMKKQGAAIIFSSHDMSNVEALSDHLVMLKNGETVLSGTVDDIRNQFGRTRIYLQDPPLDEAQLRALPGVTEVQQHAGHYTLHLSDEAAGRDIFTAVTQNGYIAQFAQAAPTLDEIFRLKAGEPNA</sequence>
<accession>A0ABW4CSN8</accession>
<dbReference type="Proteomes" id="UP001597192">
    <property type="component" value="Unassembled WGS sequence"/>
</dbReference>
<dbReference type="Pfam" id="PF13732">
    <property type="entry name" value="DrrA1-3_C"/>
    <property type="match status" value="1"/>
</dbReference>
<dbReference type="SMART" id="SM00382">
    <property type="entry name" value="AAA"/>
    <property type="match status" value="1"/>
</dbReference>
<dbReference type="InterPro" id="IPR027417">
    <property type="entry name" value="P-loop_NTPase"/>
</dbReference>
<keyword evidence="2" id="KW-0547">Nucleotide-binding</keyword>